<accession>A0ABQ5KXU3</accession>
<protein>
    <submittedName>
        <fullName evidence="2">Uncharacterized protein</fullName>
    </submittedName>
</protein>
<dbReference type="Proteomes" id="UP001057375">
    <property type="component" value="Unassembled WGS sequence"/>
</dbReference>
<dbReference type="EMBL" id="BQXS01011316">
    <property type="protein sequence ID" value="GKT36846.1"/>
    <property type="molecule type" value="Genomic_DNA"/>
</dbReference>
<feature type="region of interest" description="Disordered" evidence="1">
    <location>
        <begin position="739"/>
        <end position="763"/>
    </location>
</feature>
<proteinExistence type="predicted"/>
<feature type="compositionally biased region" description="Basic and acidic residues" evidence="1">
    <location>
        <begin position="442"/>
        <end position="459"/>
    </location>
</feature>
<reference evidence="2" key="1">
    <citation type="submission" date="2022-03" db="EMBL/GenBank/DDBJ databases">
        <title>Draft genome sequence of Aduncisulcus paluster, a free-living microaerophilic Fornicata.</title>
        <authorList>
            <person name="Yuyama I."/>
            <person name="Kume K."/>
            <person name="Tamura T."/>
            <person name="Inagaki Y."/>
            <person name="Hashimoto T."/>
        </authorList>
    </citation>
    <scope>NUCLEOTIDE SEQUENCE</scope>
    <source>
        <strain evidence="2">NY0171</strain>
    </source>
</reference>
<feature type="compositionally biased region" description="Polar residues" evidence="1">
    <location>
        <begin position="809"/>
        <end position="819"/>
    </location>
</feature>
<name>A0ABQ5KXU3_9EUKA</name>
<feature type="compositionally biased region" description="Basic and acidic residues" evidence="1">
    <location>
        <begin position="796"/>
        <end position="808"/>
    </location>
</feature>
<feature type="region of interest" description="Disordered" evidence="1">
    <location>
        <begin position="796"/>
        <end position="819"/>
    </location>
</feature>
<evidence type="ECO:0000313" key="3">
    <source>
        <dbReference type="Proteomes" id="UP001057375"/>
    </source>
</evidence>
<feature type="region of interest" description="Disordered" evidence="1">
    <location>
        <begin position="415"/>
        <end position="476"/>
    </location>
</feature>
<comment type="caution">
    <text evidence="2">The sequence shown here is derived from an EMBL/GenBank/DDBJ whole genome shotgun (WGS) entry which is preliminary data.</text>
</comment>
<keyword evidence="3" id="KW-1185">Reference proteome</keyword>
<evidence type="ECO:0000313" key="2">
    <source>
        <dbReference type="EMBL" id="GKT36846.1"/>
    </source>
</evidence>
<feature type="compositionally biased region" description="Polar residues" evidence="1">
    <location>
        <begin position="467"/>
        <end position="476"/>
    </location>
</feature>
<evidence type="ECO:0000256" key="1">
    <source>
        <dbReference type="SAM" id="MobiDB-lite"/>
    </source>
</evidence>
<sequence>MDRSSSIHETEEKIREYASKLVSLCDHIQDQLVREERLVSSSKTKVMDVHYIDSNGDKRNVFKSLGLLSSYHDIACGLEETLKSSVSDHFQGIYNEKFKELLAFYSIPDIKKRIAEVNSINKTISSYSAGTCSTDDEAEIKSIMDLIVNSLRGIPVPPSVFDEFDKEYGGKISEIISQIIKELKTPQKLAQTIVGQGSDPANPAIAHLLEQHISKCTKTCVYKGEIIPLLERRLLCIIVKEHLKSLQEAQVLALDSKIKDLERGKKDDSRKFDEKKRKTMSQLRSQDIVSALYGLFDEHPPKGSISFISQRFKQTIKEKQNQHDVFGDKPHDKASVSTADKTFGLTSQQSRSCSRSSLPTISAQNTWDKLKDYFSSLSNISNNGLLSLKQTQMSYSEGSLEVDLLLSVNEASVKPTYSEDVKSTSQSSQGKGKEGEQEEKEDSIVKESRAEELTEVRKDEEEETHDGSVSQVPIITSDSHSSRASLSKLFPMEIHISFSPSLEISAMLRTAAIPEPISISRILTLMGGVQIPSKPVHHSSSSSSSSYSELYSKSSARKRRFSSAVDRYDQLNASYGHSQTMHYHDSSEGASGSLLLPPSLRMFSSLPSSAQEIFGFQDKVSTFYPISDPSFPVFVPIVKNICQRLLEACSYIFHWETSVTKSNESISIANDLSQPRLSIDSSLSSLIVPLLESMPTLDPSNPAQFSPFDEHVMFARLLCSDLIVQNEIIAVRYCCPNVGSQKGSSKKRKNGYDEDSKQSVSQAPFPLPLSSSFEIVSDLVRVELFDDIIAEDQDQIKTDVEQEKDTHRQQGTGHKSSKLSNAKSYIMTNAVAFPHPGCGIIHTIQMHFSQFLCVGLKIDILNGCQSIFITSTKGSPSLSVYEREILEMLTHLSFRNSVIEFDTSKRGLKKFIIPFSALHSISRVPYLTGMKSIISSCMVGLFRSCQDVWNGIELCNREGRSLDSFEATREFFNINPPCTIPAFSFLFFLVYALVGVSLCSSVCKCPSSSISHLIDNLQMLRPSHTAGKYRNGTEIRFKLQNSQIEQEKTDEKQSYVETEIYGVRSWKTDSKHNFLTFSSPFLKYILYDFPDFEEKIPFPVMTGEMQFDTKFHIYL</sequence>
<organism evidence="2 3">
    <name type="scientific">Aduncisulcus paluster</name>
    <dbReference type="NCBI Taxonomy" id="2918883"/>
    <lineage>
        <taxon>Eukaryota</taxon>
        <taxon>Metamonada</taxon>
        <taxon>Carpediemonas-like organisms</taxon>
        <taxon>Aduncisulcus</taxon>
    </lineage>
</organism>
<gene>
    <name evidence="2" type="ORF">ADUPG1_009741</name>
</gene>